<evidence type="ECO:0008006" key="5">
    <source>
        <dbReference type="Google" id="ProtNLM"/>
    </source>
</evidence>
<dbReference type="GeneID" id="39991342"/>
<accession>A0A1X0NER0</accession>
<evidence type="ECO:0000256" key="2">
    <source>
        <dbReference type="SAM" id="SignalP"/>
    </source>
</evidence>
<feature type="compositionally biased region" description="Low complexity" evidence="1">
    <location>
        <begin position="230"/>
        <end position="239"/>
    </location>
</feature>
<evidence type="ECO:0000256" key="1">
    <source>
        <dbReference type="SAM" id="MobiDB-lite"/>
    </source>
</evidence>
<organism evidence="3 4">
    <name type="scientific">Trypanosoma theileri</name>
    <dbReference type="NCBI Taxonomy" id="67003"/>
    <lineage>
        <taxon>Eukaryota</taxon>
        <taxon>Discoba</taxon>
        <taxon>Euglenozoa</taxon>
        <taxon>Kinetoplastea</taxon>
        <taxon>Metakinetoplastina</taxon>
        <taxon>Trypanosomatida</taxon>
        <taxon>Trypanosomatidae</taxon>
        <taxon>Trypanosoma</taxon>
    </lineage>
</organism>
<feature type="compositionally biased region" description="Polar residues" evidence="1">
    <location>
        <begin position="217"/>
        <end position="227"/>
    </location>
</feature>
<proteinExistence type="predicted"/>
<protein>
    <recommendedName>
        <fullName evidence="5">Mucin-associated surface protein (MASP)</fullName>
    </recommendedName>
</protein>
<comment type="caution">
    <text evidence="3">The sequence shown here is derived from an EMBL/GenBank/DDBJ whole genome shotgun (WGS) entry which is preliminary data.</text>
</comment>
<feature type="signal peptide" evidence="2">
    <location>
        <begin position="1"/>
        <end position="22"/>
    </location>
</feature>
<keyword evidence="4" id="KW-1185">Reference proteome</keyword>
<feature type="chain" id="PRO_5012507232" description="Mucin-associated surface protein (MASP)" evidence="2">
    <location>
        <begin position="23"/>
        <end position="239"/>
    </location>
</feature>
<dbReference type="Proteomes" id="UP000192257">
    <property type="component" value="Unassembled WGS sequence"/>
</dbReference>
<feature type="non-terminal residue" evidence="3">
    <location>
        <position position="239"/>
    </location>
</feature>
<keyword evidence="2" id="KW-0732">Signal</keyword>
<name>A0A1X0NER0_9TRYP</name>
<evidence type="ECO:0000313" key="4">
    <source>
        <dbReference type="Proteomes" id="UP000192257"/>
    </source>
</evidence>
<dbReference type="AlphaFoldDB" id="A0A1X0NER0"/>
<dbReference type="RefSeq" id="XP_028877157.1">
    <property type="nucleotide sequence ID" value="XM_029031562.1"/>
</dbReference>
<dbReference type="EMBL" id="NBCO01000096">
    <property type="protein sequence ID" value="ORC82234.1"/>
    <property type="molecule type" value="Genomic_DNA"/>
</dbReference>
<evidence type="ECO:0000313" key="3">
    <source>
        <dbReference type="EMBL" id="ORC82234.1"/>
    </source>
</evidence>
<dbReference type="VEuPathDB" id="TriTrypDB:TM35_000961130"/>
<reference evidence="3 4" key="1">
    <citation type="submission" date="2017-03" db="EMBL/GenBank/DDBJ databases">
        <title>An alternative strategy for trypanosome survival in the mammalian bloodstream revealed through genome and transcriptome analysis of the ubiquitous bovine parasite Trypanosoma (Megatrypanum) theileri.</title>
        <authorList>
            <person name="Kelly S."/>
            <person name="Ivens A."/>
            <person name="Mott A."/>
            <person name="O'Neill E."/>
            <person name="Emms D."/>
            <person name="Macleod O."/>
            <person name="Voorheis P."/>
            <person name="Matthews J."/>
            <person name="Matthews K."/>
            <person name="Carrington M."/>
        </authorList>
    </citation>
    <scope>NUCLEOTIDE SEQUENCE [LARGE SCALE GENOMIC DNA]</scope>
    <source>
        <strain evidence="3">Edinburgh</strain>
    </source>
</reference>
<feature type="region of interest" description="Disordered" evidence="1">
    <location>
        <begin position="29"/>
        <end position="239"/>
    </location>
</feature>
<gene>
    <name evidence="3" type="ORF">TM35_000961130</name>
</gene>
<feature type="compositionally biased region" description="Low complexity" evidence="1">
    <location>
        <begin position="154"/>
        <end position="212"/>
    </location>
</feature>
<sequence length="239" mass="23027">MMCRVFCFLALLLSVVSLCVTAETGSDPALLPDDGRCTEGSGSSDAHHCRRGGGGGPDPTTGGPSRGEDGAVGTCPEGAAGDSSDGTCNRSSSAGGVAAGTGPHPQPPARDSASLTQDVSADQGARLAQDTQSEPRPAVTAAEPPAGVSGDTDAPSGPAAPSTPSSSPGEGSSSESSSVGQTESATTSTSTSPTNSSTESTGDSDGGTTENGITPAGSESVNNPSDADSTDTTTTTTTT</sequence>